<dbReference type="PANTHER" id="PTHR39596">
    <property type="match status" value="1"/>
</dbReference>
<accession>A0A9P7AW47</accession>
<feature type="region of interest" description="Disordered" evidence="1">
    <location>
        <begin position="870"/>
        <end position="898"/>
    </location>
</feature>
<dbReference type="EMBL" id="VNKQ01000010">
    <property type="protein sequence ID" value="KAG0648298.1"/>
    <property type="molecule type" value="Genomic_DNA"/>
</dbReference>
<evidence type="ECO:0000256" key="1">
    <source>
        <dbReference type="SAM" id="MobiDB-lite"/>
    </source>
</evidence>
<dbReference type="OrthoDB" id="2426273at2759"/>
<reference evidence="2" key="1">
    <citation type="submission" date="2019-07" db="EMBL/GenBank/DDBJ databases">
        <title>Hyphodiscus hymeniophilus genome sequencing and assembly.</title>
        <authorList>
            <person name="Kramer G."/>
            <person name="Nodwell J."/>
        </authorList>
    </citation>
    <scope>NUCLEOTIDE SEQUENCE</scope>
    <source>
        <strain evidence="2">ATCC 34498</strain>
    </source>
</reference>
<evidence type="ECO:0008006" key="4">
    <source>
        <dbReference type="Google" id="ProtNLM"/>
    </source>
</evidence>
<gene>
    <name evidence="2" type="ORF">D0Z07_5529</name>
</gene>
<dbReference type="AlphaFoldDB" id="A0A9P7AW47"/>
<name>A0A9P7AW47_9HELO</name>
<comment type="caution">
    <text evidence="2">The sequence shown here is derived from an EMBL/GenBank/DDBJ whole genome shotgun (WGS) entry which is preliminary data.</text>
</comment>
<dbReference type="Proteomes" id="UP000785200">
    <property type="component" value="Unassembled WGS sequence"/>
</dbReference>
<protein>
    <recommendedName>
        <fullName evidence="4">Heterokaryon incompatibility domain-containing protein</fullName>
    </recommendedName>
</protein>
<keyword evidence="3" id="KW-1185">Reference proteome</keyword>
<proteinExistence type="predicted"/>
<sequence>MDHLQCGIGHNIQVRLLESGDHFDPKNAEHKFHSYPAIAGWIYDETENKFSVNKDFNGEHINFGAFLQSWLFFGLIATVVRIGQLDSFSSRDFIDDRLGKYVHTKGLNQRLEAWQIEEHSMKEGMVFRMVRAQAALAKARRIVLEYCSYNQEQELPPDDVYFVDSKVALSLMVLGETLGAAKEKIVQNAALSHIRGWYGDVNEGWGTPRLIIDKMKADKWCRKTVHTLKGQMGSHATSFLAAWAAHEDPRIHFQGHKECTEDACAYKSEDGSKKYQTIHNKRYCTDPSTCRLRGPDISELVAILDKEEDNIPLLELKVITQGQTIRIDDVKVVSHKAHTKYATFSHVWSDGYGNETTNELRDCQLLFFYHLMHHDKIEKSKDIPFYIDTLAVPVAEEFKPQRLKAIRRIYEIFHNAAYTIVIDNGLSRMSPGKGYEMVAMKILASGWMRRLWTLEEAYLSKKLMINFDGAELVDVDENIEGGYPEAQDALSSNIANLAQGYFHNLMGPQRRRRRAGDNGRGGTAGGIEGVGLLASVWQASRWRTTAHAKHETLALATLLNLKNYSDLIAEAGALPNETDPIELRLEELMRDLWKALSVHLDEGIIPPSIIFVPGKRLSMPGFGWAPKSWMVGHGDDGGYPDPARIPSSPAKLMPDGRGLLVKFPGFILHAKDRNSVLRQNREEFTFPRDNTLLDWYTVNISVDGVEDIAFYRGEHHERKLAIILSGPRPQATPEIALLVELIEPKWRTNDVWYVSWNRRVLIRRETRERLINKNYIIDSEGQEESLICGEVVDDNQKWCVDGRRAMPEMRPPEEQPPATLATEKSPEPGIAVLDRIPMLLRSTISGFNPWGRRRPQGVQDEAATAIADSAPQRAKTFQQEPRPQELRAASTWAAGSRK</sequence>
<dbReference type="PANTHER" id="PTHR39596:SF2">
    <property type="entry name" value="HET DOMAIN PROTEIN (AFU_ORTHOLOGUE AFUA_1G17550)-RELATED"/>
    <property type="match status" value="1"/>
</dbReference>
<evidence type="ECO:0000313" key="2">
    <source>
        <dbReference type="EMBL" id="KAG0648298.1"/>
    </source>
</evidence>
<evidence type="ECO:0000313" key="3">
    <source>
        <dbReference type="Proteomes" id="UP000785200"/>
    </source>
</evidence>
<organism evidence="2 3">
    <name type="scientific">Hyphodiscus hymeniophilus</name>
    <dbReference type="NCBI Taxonomy" id="353542"/>
    <lineage>
        <taxon>Eukaryota</taxon>
        <taxon>Fungi</taxon>
        <taxon>Dikarya</taxon>
        <taxon>Ascomycota</taxon>
        <taxon>Pezizomycotina</taxon>
        <taxon>Leotiomycetes</taxon>
        <taxon>Helotiales</taxon>
        <taxon>Hyphodiscaceae</taxon>
        <taxon>Hyphodiscus</taxon>
    </lineage>
</organism>